<dbReference type="InterPro" id="IPR037238">
    <property type="entry name" value="YbiA-like_sf"/>
</dbReference>
<name>A0AAV5TW26_9BILA</name>
<dbReference type="AlphaFoldDB" id="A0AAV5TW26"/>
<gene>
    <name evidence="2" type="ORF">PENTCL1PPCAC_20611</name>
</gene>
<reference evidence="2" key="1">
    <citation type="submission" date="2023-10" db="EMBL/GenBank/DDBJ databases">
        <title>Genome assembly of Pristionchus species.</title>
        <authorList>
            <person name="Yoshida K."/>
            <person name="Sommer R.J."/>
        </authorList>
    </citation>
    <scope>NUCLEOTIDE SEQUENCE</scope>
    <source>
        <strain evidence="2">RS0144</strain>
    </source>
</reference>
<sequence>MPFAFPLCICEVTDAEQTLAVLLKFFHYPALRRFLLESGDAAIVACSSRAPRPDECCGINIVEYEPGQFFHGKNKLGQVLMAVRARLARESPVFGVSALRGYLQIANDMRS</sequence>
<protein>
    <recommendedName>
        <fullName evidence="1">NADAR domain-containing protein</fullName>
    </recommendedName>
</protein>
<evidence type="ECO:0000313" key="3">
    <source>
        <dbReference type="Proteomes" id="UP001432027"/>
    </source>
</evidence>
<evidence type="ECO:0000313" key="2">
    <source>
        <dbReference type="EMBL" id="GMS98436.1"/>
    </source>
</evidence>
<dbReference type="SUPFAM" id="SSF143990">
    <property type="entry name" value="YbiA-like"/>
    <property type="match status" value="1"/>
</dbReference>
<organism evidence="2 3">
    <name type="scientific">Pristionchus entomophagus</name>
    <dbReference type="NCBI Taxonomy" id="358040"/>
    <lineage>
        <taxon>Eukaryota</taxon>
        <taxon>Metazoa</taxon>
        <taxon>Ecdysozoa</taxon>
        <taxon>Nematoda</taxon>
        <taxon>Chromadorea</taxon>
        <taxon>Rhabditida</taxon>
        <taxon>Rhabditina</taxon>
        <taxon>Diplogasteromorpha</taxon>
        <taxon>Diplogasteroidea</taxon>
        <taxon>Neodiplogasteridae</taxon>
        <taxon>Pristionchus</taxon>
    </lineage>
</organism>
<evidence type="ECO:0000259" key="1">
    <source>
        <dbReference type="Pfam" id="PF08719"/>
    </source>
</evidence>
<dbReference type="Proteomes" id="UP001432027">
    <property type="component" value="Unassembled WGS sequence"/>
</dbReference>
<dbReference type="InterPro" id="IPR012816">
    <property type="entry name" value="NADAR"/>
</dbReference>
<feature type="domain" description="NADAR" evidence="1">
    <location>
        <begin position="20"/>
        <end position="87"/>
    </location>
</feature>
<accession>A0AAV5TW26</accession>
<dbReference type="EMBL" id="BTSX01000005">
    <property type="protein sequence ID" value="GMS98436.1"/>
    <property type="molecule type" value="Genomic_DNA"/>
</dbReference>
<keyword evidence="3" id="KW-1185">Reference proteome</keyword>
<dbReference type="Gene3D" id="1.10.357.40">
    <property type="entry name" value="YbiA-like"/>
    <property type="match status" value="1"/>
</dbReference>
<proteinExistence type="predicted"/>
<comment type="caution">
    <text evidence="2">The sequence shown here is derived from an EMBL/GenBank/DDBJ whole genome shotgun (WGS) entry which is preliminary data.</text>
</comment>
<dbReference type="Pfam" id="PF08719">
    <property type="entry name" value="NADAR"/>
    <property type="match status" value="1"/>
</dbReference>